<organism evidence="1 2">
    <name type="scientific">Paramuricea clavata</name>
    <name type="common">Red gorgonian</name>
    <name type="synonym">Violescent sea-whip</name>
    <dbReference type="NCBI Taxonomy" id="317549"/>
    <lineage>
        <taxon>Eukaryota</taxon>
        <taxon>Metazoa</taxon>
        <taxon>Cnidaria</taxon>
        <taxon>Anthozoa</taxon>
        <taxon>Octocorallia</taxon>
        <taxon>Malacalcyonacea</taxon>
        <taxon>Plexauridae</taxon>
        <taxon>Paramuricea</taxon>
    </lineage>
</organism>
<reference evidence="1" key="1">
    <citation type="submission" date="2020-04" db="EMBL/GenBank/DDBJ databases">
        <authorList>
            <person name="Alioto T."/>
            <person name="Alioto T."/>
            <person name="Gomez Garrido J."/>
        </authorList>
    </citation>
    <scope>NUCLEOTIDE SEQUENCE</scope>
    <source>
        <strain evidence="1">A484AB</strain>
    </source>
</reference>
<keyword evidence="2" id="KW-1185">Reference proteome</keyword>
<accession>A0A7D9HS66</accession>
<evidence type="ECO:0000313" key="2">
    <source>
        <dbReference type="Proteomes" id="UP001152795"/>
    </source>
</evidence>
<dbReference type="InterPro" id="IPR015424">
    <property type="entry name" value="PyrdxlP-dep_Trfase"/>
</dbReference>
<name>A0A7D9HS66_PARCT</name>
<evidence type="ECO:0000313" key="1">
    <source>
        <dbReference type="EMBL" id="CAB3989544.1"/>
    </source>
</evidence>
<dbReference type="OrthoDB" id="8894630at2759"/>
<dbReference type="AlphaFoldDB" id="A0A7D9HS66"/>
<comment type="caution">
    <text evidence="1">The sequence shown here is derived from an EMBL/GenBank/DDBJ whole genome shotgun (WGS) entry which is preliminary data.</text>
</comment>
<protein>
    <submittedName>
        <fullName evidence="1">Serine palmitoyltransferase 1</fullName>
    </submittedName>
</protein>
<sequence length="118" mass="13234">MDKHPEMFEALRDNALLFHKELKGIRGLKVIGNEISPIIHLRLETSRGSIDEDEEIFEQIVTAVLGKDIAIAVARYLKGDEAFLPAPSIRITVNSKLTKGEILESARTIRDVAERILD</sequence>
<dbReference type="Proteomes" id="UP001152795">
    <property type="component" value="Unassembled WGS sequence"/>
</dbReference>
<gene>
    <name evidence="1" type="ORF">PACLA_8A010243</name>
</gene>
<dbReference type="EMBL" id="CACRXK020001506">
    <property type="protein sequence ID" value="CAB3989544.1"/>
    <property type="molecule type" value="Genomic_DNA"/>
</dbReference>
<dbReference type="SUPFAM" id="SSF53383">
    <property type="entry name" value="PLP-dependent transferases"/>
    <property type="match status" value="1"/>
</dbReference>
<proteinExistence type="predicted"/>